<accession>A0A6I2UUC3</accession>
<dbReference type="AlphaFoldDB" id="A0A6I2UUC3"/>
<evidence type="ECO:0000256" key="2">
    <source>
        <dbReference type="SAM" id="Phobius"/>
    </source>
</evidence>
<organism evidence="3 4">
    <name type="scientific">Selenomonas montiformis</name>
    <dbReference type="NCBI Taxonomy" id="2652285"/>
    <lineage>
        <taxon>Bacteria</taxon>
        <taxon>Bacillati</taxon>
        <taxon>Bacillota</taxon>
        <taxon>Negativicutes</taxon>
        <taxon>Selenomonadales</taxon>
        <taxon>Selenomonadaceae</taxon>
        <taxon>Selenomonas</taxon>
    </lineage>
</organism>
<dbReference type="EMBL" id="VUNL01000001">
    <property type="protein sequence ID" value="MSV23869.1"/>
    <property type="molecule type" value="Genomic_DNA"/>
</dbReference>
<feature type="region of interest" description="Disordered" evidence="1">
    <location>
        <begin position="1"/>
        <end position="109"/>
    </location>
</feature>
<proteinExistence type="predicted"/>
<feature type="compositionally biased region" description="Basic and acidic residues" evidence="1">
    <location>
        <begin position="255"/>
        <end position="266"/>
    </location>
</feature>
<feature type="compositionally biased region" description="Polar residues" evidence="1">
    <location>
        <begin position="28"/>
        <end position="38"/>
    </location>
</feature>
<sequence>MAVAAPSAPAAPVPPTVPKVTLGGAGSATESTVPQSGYHSDAQRQEMQARQAVARGDGPLTKEENETPQQAASGDSKPAAEAGAKADSRAGQQPAPGAGGDAFSQEQQTAAETIPAGTSPVHGAVYWGAALAVVFAAAFVLFRMFLLRRKNGRGIRLTAADLREALQPAAEEEDLPDLRGLTPDEVLSRLDEQDRKRIRQERKEARARWKAAGYPQRETAPAAAVPRHAARQYRNQLVAMPPEEKPKPQVKRPLKREDEDHFEVRI</sequence>
<evidence type="ECO:0000313" key="3">
    <source>
        <dbReference type="EMBL" id="MSV23869.1"/>
    </source>
</evidence>
<keyword evidence="2" id="KW-0812">Transmembrane</keyword>
<dbReference type="RefSeq" id="WP_154619601.1">
    <property type="nucleotide sequence ID" value="NZ_VUNL01000001.1"/>
</dbReference>
<keyword evidence="2" id="KW-1133">Transmembrane helix</keyword>
<feature type="region of interest" description="Disordered" evidence="1">
    <location>
        <begin position="237"/>
        <end position="266"/>
    </location>
</feature>
<reference evidence="3 4" key="1">
    <citation type="submission" date="2019-08" db="EMBL/GenBank/DDBJ databases">
        <title>In-depth cultivation of the pig gut microbiome towards novel bacterial diversity and tailored functional studies.</title>
        <authorList>
            <person name="Wylensek D."/>
            <person name="Hitch T.C.A."/>
            <person name="Clavel T."/>
        </authorList>
    </citation>
    <scope>NUCLEOTIDE SEQUENCE [LARGE SCALE GENOMIC DNA]</scope>
    <source>
        <strain evidence="4">WCA-380-WT-3B3</strain>
    </source>
</reference>
<evidence type="ECO:0000256" key="1">
    <source>
        <dbReference type="SAM" id="MobiDB-lite"/>
    </source>
</evidence>
<protein>
    <submittedName>
        <fullName evidence="3">Uncharacterized protein</fullName>
    </submittedName>
</protein>
<keyword evidence="2" id="KW-0472">Membrane</keyword>
<comment type="caution">
    <text evidence="3">The sequence shown here is derived from an EMBL/GenBank/DDBJ whole genome shotgun (WGS) entry which is preliminary data.</text>
</comment>
<name>A0A6I2UUC3_9FIRM</name>
<feature type="transmembrane region" description="Helical" evidence="2">
    <location>
        <begin position="124"/>
        <end position="146"/>
    </location>
</feature>
<dbReference type="Proteomes" id="UP000430222">
    <property type="component" value="Unassembled WGS sequence"/>
</dbReference>
<gene>
    <name evidence="3" type="ORF">FYJ78_01415</name>
</gene>
<keyword evidence="4" id="KW-1185">Reference proteome</keyword>
<evidence type="ECO:0000313" key="4">
    <source>
        <dbReference type="Proteomes" id="UP000430222"/>
    </source>
</evidence>